<dbReference type="OrthoDB" id="10631294at2759"/>
<sequence>MEADSCHLQEPKVENAQMRTQCDAFCEGQGVSLLIGSQTYGFSLSASEEICLPPLGVLKHDPEKLRECGSWSSAFREIEVKTSQFIAQLTVFRATQSLYVATLRNITSEIQAYVASQEFAVTISRAVDKVGVLTAAVKERLEAASTALVESDLRKEIATLRLRATALQASLGTNIPLIERFLSECNDLHVGVGPSGEYLLDICAQENAACLENPQSGHVTCCCAYHPFSSFGNVPPAALINGIAGFEGWARVAAGRLLQGEGEGVLDICAESWTEAAPKVAEIYAKVSETGESDVVTARAQAMKAQYGSAYCGFPLDAFQGTDNDGVFGSVNVAQSWQALLPVALAMSAQFVGEF</sequence>
<dbReference type="Proteomes" id="UP000649617">
    <property type="component" value="Unassembled WGS sequence"/>
</dbReference>
<gene>
    <name evidence="1" type="ORF">SPIL2461_LOCUS10179</name>
</gene>
<name>A0A812R0J1_SYMPI</name>
<dbReference type="AlphaFoldDB" id="A0A812R0J1"/>
<dbReference type="EMBL" id="CAJNIZ010018613">
    <property type="protein sequence ID" value="CAE7412905.1"/>
    <property type="molecule type" value="Genomic_DNA"/>
</dbReference>
<comment type="caution">
    <text evidence="1">The sequence shown here is derived from an EMBL/GenBank/DDBJ whole genome shotgun (WGS) entry which is preliminary data.</text>
</comment>
<keyword evidence="2" id="KW-1185">Reference proteome</keyword>
<reference evidence="1" key="1">
    <citation type="submission" date="2021-02" db="EMBL/GenBank/DDBJ databases">
        <authorList>
            <person name="Dougan E. K."/>
            <person name="Rhodes N."/>
            <person name="Thang M."/>
            <person name="Chan C."/>
        </authorList>
    </citation>
    <scope>NUCLEOTIDE SEQUENCE</scope>
</reference>
<evidence type="ECO:0000313" key="2">
    <source>
        <dbReference type="Proteomes" id="UP000649617"/>
    </source>
</evidence>
<proteinExistence type="predicted"/>
<organism evidence="1 2">
    <name type="scientific">Symbiodinium pilosum</name>
    <name type="common">Dinoflagellate</name>
    <dbReference type="NCBI Taxonomy" id="2952"/>
    <lineage>
        <taxon>Eukaryota</taxon>
        <taxon>Sar</taxon>
        <taxon>Alveolata</taxon>
        <taxon>Dinophyceae</taxon>
        <taxon>Suessiales</taxon>
        <taxon>Symbiodiniaceae</taxon>
        <taxon>Symbiodinium</taxon>
    </lineage>
</organism>
<accession>A0A812R0J1</accession>
<protein>
    <submittedName>
        <fullName evidence="1">Uncharacterized protein</fullName>
    </submittedName>
</protein>
<evidence type="ECO:0000313" key="1">
    <source>
        <dbReference type="EMBL" id="CAE7412905.1"/>
    </source>
</evidence>